<dbReference type="Proteomes" id="UP000051908">
    <property type="component" value="Unassembled WGS sequence"/>
</dbReference>
<accession>A0A0R1PGR6</accession>
<gene>
    <name evidence="1" type="ORF">FD33_GL001798</name>
</gene>
<evidence type="ECO:0000313" key="2">
    <source>
        <dbReference type="Proteomes" id="UP000051908"/>
    </source>
</evidence>
<dbReference type="AlphaFoldDB" id="A0A0R1PGR6"/>
<reference evidence="1 2" key="1">
    <citation type="journal article" date="2015" name="Genome Announc.">
        <title>Expanding the biotechnology potential of lactobacilli through comparative genomics of 213 strains and associated genera.</title>
        <authorList>
            <person name="Sun Z."/>
            <person name="Harris H.M."/>
            <person name="McCann A."/>
            <person name="Guo C."/>
            <person name="Argimon S."/>
            <person name="Zhang W."/>
            <person name="Yang X."/>
            <person name="Jeffery I.B."/>
            <person name="Cooney J.C."/>
            <person name="Kagawa T.F."/>
            <person name="Liu W."/>
            <person name="Song Y."/>
            <person name="Salvetti E."/>
            <person name="Wrobel A."/>
            <person name="Rasinkangas P."/>
            <person name="Parkhill J."/>
            <person name="Rea M.C."/>
            <person name="O'Sullivan O."/>
            <person name="Ritari J."/>
            <person name="Douillard F.P."/>
            <person name="Paul Ross R."/>
            <person name="Yang R."/>
            <person name="Briner A.E."/>
            <person name="Felis G.E."/>
            <person name="de Vos W.M."/>
            <person name="Barrangou R."/>
            <person name="Klaenhammer T.R."/>
            <person name="Caufield P.W."/>
            <person name="Cui Y."/>
            <person name="Zhang H."/>
            <person name="O'Toole P.W."/>
        </authorList>
    </citation>
    <scope>NUCLEOTIDE SEQUENCE [LARGE SCALE GENOMIC DNA]</scope>
    <source>
        <strain evidence="1 2">DSM 13238</strain>
    </source>
</reference>
<comment type="caution">
    <text evidence="1">The sequence shown here is derived from an EMBL/GenBank/DDBJ whole genome shotgun (WGS) entry which is preliminary data.</text>
</comment>
<organism evidence="1 2">
    <name type="scientific">Companilactobacillus paralimentarius DSM 13238 = JCM 10415</name>
    <dbReference type="NCBI Taxonomy" id="1122151"/>
    <lineage>
        <taxon>Bacteria</taxon>
        <taxon>Bacillati</taxon>
        <taxon>Bacillota</taxon>
        <taxon>Bacilli</taxon>
        <taxon>Lactobacillales</taxon>
        <taxon>Lactobacillaceae</taxon>
        <taxon>Companilactobacillus</taxon>
    </lineage>
</organism>
<protein>
    <submittedName>
        <fullName evidence="1">Uncharacterized protein</fullName>
    </submittedName>
</protein>
<dbReference type="EMBL" id="AZES01000031">
    <property type="protein sequence ID" value="KRL31655.1"/>
    <property type="molecule type" value="Genomic_DNA"/>
</dbReference>
<proteinExistence type="predicted"/>
<evidence type="ECO:0000313" key="1">
    <source>
        <dbReference type="EMBL" id="KRL31655.1"/>
    </source>
</evidence>
<keyword evidence="2" id="KW-1185">Reference proteome</keyword>
<sequence length="73" mass="8156">MSSIKILKIAGPCFGEWGAMKNPHNDMKIIGRSIPIKIFNGNEYFVKPIVMIRIVVVISIRNLIGALSVNKFI</sequence>
<name>A0A0R1PGR6_9LACO</name>